<proteinExistence type="predicted"/>
<keyword evidence="4" id="KW-1185">Reference proteome</keyword>
<dbReference type="Proteomes" id="UP000502928">
    <property type="component" value="Chromosome"/>
</dbReference>
<dbReference type="InterPro" id="IPR028939">
    <property type="entry name" value="P5C_Rdtase_cat_N"/>
</dbReference>
<dbReference type="KEGG" id="mut:GVT53_04115"/>
<dbReference type="EMBL" id="CP049616">
    <property type="protein sequence ID" value="QII43894.1"/>
    <property type="molecule type" value="Genomic_DNA"/>
</dbReference>
<dbReference type="PANTHER" id="PTHR14239">
    <property type="entry name" value="DUDULIN-RELATED"/>
    <property type="match status" value="1"/>
</dbReference>
<dbReference type="InterPro" id="IPR051267">
    <property type="entry name" value="STEAP_metalloreductase"/>
</dbReference>
<evidence type="ECO:0000313" key="3">
    <source>
        <dbReference type="EMBL" id="QII43894.1"/>
    </source>
</evidence>
<gene>
    <name evidence="3" type="ORF">GVT53_04115</name>
</gene>
<feature type="domain" description="Pyrroline-5-carboxylate reductase catalytic N-terminal" evidence="2">
    <location>
        <begin position="2"/>
        <end position="93"/>
    </location>
</feature>
<evidence type="ECO:0000313" key="4">
    <source>
        <dbReference type="Proteomes" id="UP000502928"/>
    </source>
</evidence>
<name>A0A6G7IZZ7_9FLAO</name>
<accession>A0A6G7IZZ7</accession>
<reference evidence="3 4" key="1">
    <citation type="submission" date="2020-02" db="EMBL/GenBank/DDBJ databases">
        <title>Complete genome of Muricauda sp. 501str8.</title>
        <authorList>
            <person name="Dong B."/>
            <person name="Zhu S."/>
            <person name="Yang J."/>
            <person name="Chen J."/>
        </authorList>
    </citation>
    <scope>NUCLEOTIDE SEQUENCE [LARGE SCALE GENOMIC DNA]</scope>
    <source>
        <strain evidence="3 4">501str8</strain>
    </source>
</reference>
<keyword evidence="1" id="KW-0560">Oxidoreductase</keyword>
<protein>
    <submittedName>
        <fullName evidence="3">NAD(P)-binding domain-containing protein</fullName>
    </submittedName>
</protein>
<dbReference type="SUPFAM" id="SSF51735">
    <property type="entry name" value="NAD(P)-binding Rossmann-fold domains"/>
    <property type="match status" value="1"/>
</dbReference>
<dbReference type="RefSeq" id="WP_166247555.1">
    <property type="nucleotide sequence ID" value="NZ_CP049616.1"/>
</dbReference>
<dbReference type="Gene3D" id="3.40.50.720">
    <property type="entry name" value="NAD(P)-binding Rossmann-like Domain"/>
    <property type="match status" value="1"/>
</dbReference>
<dbReference type="Pfam" id="PF03807">
    <property type="entry name" value="F420_oxidored"/>
    <property type="match status" value="1"/>
</dbReference>
<dbReference type="InterPro" id="IPR036291">
    <property type="entry name" value="NAD(P)-bd_dom_sf"/>
</dbReference>
<dbReference type="AlphaFoldDB" id="A0A6G7IZZ7"/>
<sequence>MKIGIIGAGQIGKALAKKLIKAGYPVTLSNSRGIESLQPLVEELGTLATAGTNEDACNADVIILAVMWWHIPDVLNKLKKQLKGKIVVDVSNNFTKDGDSPKLEKPTGVIVAETTSVLQVFKYQCFNTQILRSFPLRTRKTKNNF</sequence>
<evidence type="ECO:0000259" key="2">
    <source>
        <dbReference type="Pfam" id="PF03807"/>
    </source>
</evidence>
<organism evidence="3 4">
    <name type="scientific">Flagellimonas oceani</name>
    <dbReference type="NCBI Taxonomy" id="2698672"/>
    <lineage>
        <taxon>Bacteria</taxon>
        <taxon>Pseudomonadati</taxon>
        <taxon>Bacteroidota</taxon>
        <taxon>Flavobacteriia</taxon>
        <taxon>Flavobacteriales</taxon>
        <taxon>Flavobacteriaceae</taxon>
        <taxon>Flagellimonas</taxon>
    </lineage>
</organism>
<evidence type="ECO:0000256" key="1">
    <source>
        <dbReference type="ARBA" id="ARBA00023002"/>
    </source>
</evidence>
<dbReference type="GO" id="GO:0016491">
    <property type="term" value="F:oxidoreductase activity"/>
    <property type="evidence" value="ECO:0007669"/>
    <property type="project" value="UniProtKB-KW"/>
</dbReference>